<feature type="region of interest" description="Disordered" evidence="1">
    <location>
        <begin position="176"/>
        <end position="288"/>
    </location>
</feature>
<reference evidence="3" key="1">
    <citation type="submission" date="2013-09" db="EMBL/GenBank/DDBJ databases">
        <title>The Genome Sequence of Anopheles culicifacies species A.</title>
        <authorList>
            <consortium name="The Broad Institute Genomics Platform"/>
            <person name="Neafsey D.E."/>
            <person name="Besansky N."/>
            <person name="Howell P."/>
            <person name="Walton C."/>
            <person name="Young S.K."/>
            <person name="Zeng Q."/>
            <person name="Gargeya S."/>
            <person name="Fitzgerald M."/>
            <person name="Haas B."/>
            <person name="Abouelleil A."/>
            <person name="Allen A.W."/>
            <person name="Alvarado L."/>
            <person name="Arachchi H.M."/>
            <person name="Berlin A.M."/>
            <person name="Chapman S.B."/>
            <person name="Gainer-Dewar J."/>
            <person name="Goldberg J."/>
            <person name="Griggs A."/>
            <person name="Gujja S."/>
            <person name="Hansen M."/>
            <person name="Howarth C."/>
            <person name="Imamovic A."/>
            <person name="Ireland A."/>
            <person name="Larimer J."/>
            <person name="McCowan C."/>
            <person name="Murphy C."/>
            <person name="Pearson M."/>
            <person name="Poon T.W."/>
            <person name="Priest M."/>
            <person name="Roberts A."/>
            <person name="Saif S."/>
            <person name="Shea T."/>
            <person name="Sisk P."/>
            <person name="Sykes S."/>
            <person name="Wortman J."/>
            <person name="Nusbaum C."/>
            <person name="Birren B."/>
        </authorList>
    </citation>
    <scope>NUCLEOTIDE SEQUENCE [LARGE SCALE GENOMIC DNA]</scope>
    <source>
        <strain evidence="3">A-37</strain>
    </source>
</reference>
<name>A0A182M9F4_9DIPT</name>
<sequence length="828" mass="91810">MVSVGPYIMEGYPYIQKVSSPYAAFQDSTSNPDKAAQTNGSFEQPVYEQLMPSSLVAVNPYCYDAGIPSTCNNVQANSSLPAVTPCSGTYNIDPFTTPARSDNCTLQSLIPEQSPQYVPPVPNRPQTGDTSNENVKHSFPGAVASLCNTATEDPKSTPVEICLRIQSEQAPECVLNRNDQITVPSNEEPTTPLKEVDINEPSEKEPNTCSQQDASAILEDTSAKEDEHHRITTNSEPDSTTDVQASQTLDTEVVAEKPVESNPEDEDVNSSDSIKSDSDTDTPHSGNVSSLFKNVVLVQADTLMVEENDSLERSESDVQALLDETETVDPIVTSSVEDIGREDEPMENELLDPSGLLIDETGDDHNFEIMEGVAVGKMGQIVALDAPIIDPNDVTEEPENEQNDKKVLNEENNTNGTHIRVKKSKPIDTVSLSSDDDTSEGRTSEMTSQKCQMRKRGVIRVVNVEKELLNSKKKRSKVSNDDPFGSCVSSSSDDVPNDMYFGSPDRVFTVSTKLHWQRQKQKRNTNYARRKTTDRYEEASSDNDDEEHAQRRAKKAEEIARLKLPAYQQQQLQQLVLKKHPKRDRFYDRSQDIPNDIYFGNVAVPLHILHASSSSSSDEEPWPVESVKSATSSNHRKECTTYTKSSNYRYSSSSSRAESTSTQGSVRSVVRMKEYLKMAGFRHMRYQKLWQGCETNHERAEAILRFLHAQGLQGEPTDEKCRELRKQIQLQKEVEVLDTSLIIGSGEGRVTRQRTKKVSETTAAEPSVHPLPDACIKKDEQTPESVVSTETTVLATECAQQQEEDGNIASETGLEHSLPAAKQNGMLG</sequence>
<dbReference type="GO" id="GO:0005634">
    <property type="term" value="C:nucleus"/>
    <property type="evidence" value="ECO:0007669"/>
    <property type="project" value="TreeGrafter"/>
</dbReference>
<keyword evidence="3" id="KW-1185">Reference proteome</keyword>
<feature type="compositionally biased region" description="Basic residues" evidence="1">
    <location>
        <begin position="519"/>
        <end position="530"/>
    </location>
</feature>
<feature type="compositionally biased region" description="Polar residues" evidence="1">
    <location>
        <begin position="124"/>
        <end position="133"/>
    </location>
</feature>
<feature type="region of interest" description="Disordered" evidence="1">
    <location>
        <begin position="756"/>
        <end position="784"/>
    </location>
</feature>
<feature type="compositionally biased region" description="Basic and acidic residues" evidence="1">
    <location>
        <begin position="194"/>
        <end position="206"/>
    </location>
</feature>
<dbReference type="AlphaFoldDB" id="A0A182M9F4"/>
<feature type="region of interest" description="Disordered" evidence="1">
    <location>
        <begin position="519"/>
        <end position="554"/>
    </location>
</feature>
<dbReference type="STRING" id="139723.A0A182M9F4"/>
<feature type="region of interest" description="Disordered" evidence="1">
    <location>
        <begin position="110"/>
        <end position="137"/>
    </location>
</feature>
<evidence type="ECO:0000313" key="3">
    <source>
        <dbReference type="Proteomes" id="UP000075883"/>
    </source>
</evidence>
<dbReference type="VEuPathDB" id="VectorBase:ACUA012736"/>
<feature type="region of interest" description="Disordered" evidence="1">
    <location>
        <begin position="389"/>
        <end position="453"/>
    </location>
</feature>
<dbReference type="PANTHER" id="PTHR15410">
    <property type="entry name" value="HIRA-INTERACTING PROTEIN 3"/>
    <property type="match status" value="1"/>
</dbReference>
<feature type="region of interest" description="Disordered" evidence="1">
    <location>
        <begin position="471"/>
        <end position="496"/>
    </location>
</feature>
<dbReference type="EnsemblMetazoa" id="ACUA012736-RA">
    <property type="protein sequence ID" value="ACUA012736-PA"/>
    <property type="gene ID" value="ACUA012736"/>
</dbReference>
<feature type="compositionally biased region" description="Polar residues" evidence="1">
    <location>
        <begin position="232"/>
        <end position="250"/>
    </location>
</feature>
<proteinExistence type="predicted"/>
<dbReference type="EMBL" id="AXCM01003367">
    <property type="status" value="NOT_ANNOTATED_CDS"/>
    <property type="molecule type" value="Genomic_DNA"/>
</dbReference>
<feature type="compositionally biased region" description="Polar residues" evidence="1">
    <location>
        <begin position="177"/>
        <end position="189"/>
    </location>
</feature>
<protein>
    <submittedName>
        <fullName evidence="2">Uncharacterized protein</fullName>
    </submittedName>
</protein>
<organism evidence="2 3">
    <name type="scientific">Anopheles culicifacies</name>
    <dbReference type="NCBI Taxonomy" id="139723"/>
    <lineage>
        <taxon>Eukaryota</taxon>
        <taxon>Metazoa</taxon>
        <taxon>Ecdysozoa</taxon>
        <taxon>Arthropoda</taxon>
        <taxon>Hexapoda</taxon>
        <taxon>Insecta</taxon>
        <taxon>Pterygota</taxon>
        <taxon>Neoptera</taxon>
        <taxon>Endopterygota</taxon>
        <taxon>Diptera</taxon>
        <taxon>Nematocera</taxon>
        <taxon>Culicoidea</taxon>
        <taxon>Culicidae</taxon>
        <taxon>Anophelinae</taxon>
        <taxon>Anopheles</taxon>
        <taxon>culicifacies species complex</taxon>
    </lineage>
</organism>
<dbReference type="PANTHER" id="PTHR15410:SF2">
    <property type="entry name" value="HIRA-INTERACTING PROTEIN 3"/>
    <property type="match status" value="1"/>
</dbReference>
<feature type="compositionally biased region" description="Basic and acidic residues" evidence="1">
    <location>
        <begin position="221"/>
        <end position="230"/>
    </location>
</feature>
<dbReference type="EMBL" id="AXCM01003366">
    <property type="status" value="NOT_ANNOTATED_CDS"/>
    <property type="molecule type" value="Genomic_DNA"/>
</dbReference>
<reference evidence="2" key="2">
    <citation type="submission" date="2020-05" db="UniProtKB">
        <authorList>
            <consortium name="EnsemblMetazoa"/>
        </authorList>
    </citation>
    <scope>IDENTIFICATION</scope>
    <source>
        <strain evidence="2">A-37</strain>
    </source>
</reference>
<dbReference type="InterPro" id="IPR037647">
    <property type="entry name" value="HIRIP3"/>
</dbReference>
<accession>A0A182M9F4</accession>
<feature type="region of interest" description="Disordered" evidence="1">
    <location>
        <begin position="613"/>
        <end position="640"/>
    </location>
</feature>
<evidence type="ECO:0000313" key="2">
    <source>
        <dbReference type="EnsemblMetazoa" id="ACUA012736-PA"/>
    </source>
</evidence>
<evidence type="ECO:0000256" key="1">
    <source>
        <dbReference type="SAM" id="MobiDB-lite"/>
    </source>
</evidence>
<dbReference type="Proteomes" id="UP000075883">
    <property type="component" value="Unassembled WGS sequence"/>
</dbReference>